<reference evidence="2 3" key="1">
    <citation type="submission" date="2023-06" db="EMBL/GenBank/DDBJ databases">
        <title>Novel species in genus Planococcus.</title>
        <authorList>
            <person name="Ning S."/>
        </authorList>
    </citation>
    <scope>NUCLEOTIDE SEQUENCE [LARGE SCALE GENOMIC DNA]</scope>
    <source>
        <strain evidence="2 3">N064</strain>
    </source>
</reference>
<dbReference type="InterPro" id="IPR024884">
    <property type="entry name" value="NAPE-PLD"/>
</dbReference>
<evidence type="ECO:0000313" key="2">
    <source>
        <dbReference type="EMBL" id="MDN7228284.1"/>
    </source>
</evidence>
<accession>A0ABT8MU49</accession>
<dbReference type="Gene3D" id="3.60.15.10">
    <property type="entry name" value="Ribonuclease Z/Hydroxyacylglutathione hydrolase-like"/>
    <property type="match status" value="1"/>
</dbReference>
<dbReference type="RefSeq" id="WP_301726742.1">
    <property type="nucleotide sequence ID" value="NZ_JAUJWW010000005.1"/>
</dbReference>
<sequence length="368" mass="40668">MRSLLVIISVLVMAVLLVVNLSPTFGGNPSKEQKETYEAFDNYKDGKFVNLPSEIPAGSIEVPATLATSMSSREETSPSVRLPVSEIDWNAINSDEDSLTWLGHSAFILSIDKKKILVDPMLGPIASPVSFIGPKRYSDDLLGIVEKLPAIDAVLITHDHYDHLDYQSITKLQSKVAHFFVPYGVSSHLIEWGIAKEKITELNWWEEAEFQELTVALTPAKHFSGRGLLNQNSTLWGGLVILGEQTRFYVSGDGGYDAHFKEIGDTYGPFDIALIEGAQYDTRWPESHMQPEESVQASIDVQGKEMVLTHWGAFTLARHGWTEPIERAAAAAEERGVTLTSSPMGETVPLDGNMSSPFSTWWESATVK</sequence>
<gene>
    <name evidence="2" type="ORF">QWY15_13350</name>
</gene>
<dbReference type="InterPro" id="IPR001279">
    <property type="entry name" value="Metallo-B-lactamas"/>
</dbReference>
<keyword evidence="3" id="KW-1185">Reference proteome</keyword>
<comment type="caution">
    <text evidence="2">The sequence shown here is derived from an EMBL/GenBank/DDBJ whole genome shotgun (WGS) entry which is preliminary data.</text>
</comment>
<organism evidence="2 3">
    <name type="scientific">Planococcus liqunii</name>
    <dbReference type="NCBI Taxonomy" id="3058394"/>
    <lineage>
        <taxon>Bacteria</taxon>
        <taxon>Bacillati</taxon>
        <taxon>Bacillota</taxon>
        <taxon>Bacilli</taxon>
        <taxon>Bacillales</taxon>
        <taxon>Caryophanaceae</taxon>
        <taxon>Planococcus</taxon>
    </lineage>
</organism>
<dbReference type="PANTHER" id="PTHR15032:SF4">
    <property type="entry name" value="N-ACYL-PHOSPHATIDYLETHANOLAMINE-HYDROLYZING PHOSPHOLIPASE D"/>
    <property type="match status" value="1"/>
</dbReference>
<proteinExistence type="predicted"/>
<dbReference type="PIRSF" id="PIRSF038896">
    <property type="entry name" value="NAPE-PLD"/>
    <property type="match status" value="1"/>
</dbReference>
<name>A0ABT8MU49_9BACL</name>
<dbReference type="InterPro" id="IPR036866">
    <property type="entry name" value="RibonucZ/Hydroxyglut_hydro"/>
</dbReference>
<dbReference type="Proteomes" id="UP001172054">
    <property type="component" value="Unassembled WGS sequence"/>
</dbReference>
<evidence type="ECO:0000313" key="3">
    <source>
        <dbReference type="Proteomes" id="UP001172054"/>
    </source>
</evidence>
<dbReference type="SUPFAM" id="SSF56281">
    <property type="entry name" value="Metallo-hydrolase/oxidoreductase"/>
    <property type="match status" value="1"/>
</dbReference>
<dbReference type="PANTHER" id="PTHR15032">
    <property type="entry name" value="N-ACYL-PHOSPHATIDYLETHANOLAMINE-HYDROLYZING PHOSPHOLIPASE D"/>
    <property type="match status" value="1"/>
</dbReference>
<dbReference type="EMBL" id="JAUJWW010000005">
    <property type="protein sequence ID" value="MDN7228284.1"/>
    <property type="molecule type" value="Genomic_DNA"/>
</dbReference>
<protein>
    <submittedName>
        <fullName evidence="2">MBL fold metallo-hydrolase</fullName>
    </submittedName>
</protein>
<dbReference type="Pfam" id="PF12706">
    <property type="entry name" value="Lactamase_B_2"/>
    <property type="match status" value="1"/>
</dbReference>
<feature type="domain" description="Metallo-beta-lactamase" evidence="1">
    <location>
        <begin position="115"/>
        <end position="311"/>
    </location>
</feature>
<evidence type="ECO:0000259" key="1">
    <source>
        <dbReference type="Pfam" id="PF12706"/>
    </source>
</evidence>